<organism evidence="2 3">
    <name type="scientific">Spirosoma terrae</name>
    <dbReference type="NCBI Taxonomy" id="1968276"/>
    <lineage>
        <taxon>Bacteria</taxon>
        <taxon>Pseudomonadati</taxon>
        <taxon>Bacteroidota</taxon>
        <taxon>Cytophagia</taxon>
        <taxon>Cytophagales</taxon>
        <taxon>Cytophagaceae</taxon>
        <taxon>Spirosoma</taxon>
    </lineage>
</organism>
<proteinExistence type="predicted"/>
<gene>
    <name evidence="2" type="ORF">GK108_05035</name>
</gene>
<reference evidence="2 3" key="1">
    <citation type="submission" date="2020-02" db="EMBL/GenBank/DDBJ databases">
        <title>Draft genome sequence of two Spirosoma agri KCTC 52727 and Spirosoma terrae KCTC 52035.</title>
        <authorList>
            <person name="Rojas J."/>
            <person name="Ambika Manirajan B."/>
            <person name="Suarez C."/>
            <person name="Ratering S."/>
            <person name="Schnell S."/>
        </authorList>
    </citation>
    <scope>NUCLEOTIDE SEQUENCE [LARGE SCALE GENOMIC DNA]</scope>
    <source>
        <strain evidence="2 3">KCTC 52035</strain>
    </source>
</reference>
<name>A0A6L9LBM4_9BACT</name>
<dbReference type="RefSeq" id="WP_163943676.1">
    <property type="nucleotide sequence ID" value="NZ_JAAFZH010000001.1"/>
</dbReference>
<sequence length="348" mass="40368">MEFFEKEDIIKLSERAGEAYNASNKEHKSFNERYVSYLHEQTKYWGHKVAQCLIGYIPKTSNYLAFNGVARFPSYTWARIVSREADKLGVYFTVGVDTGQKALIYKLDYERTENTRGNKRRLTIDQQRMCEAYLSANHVPWQYIYIDQLDGLGWDKLIQRTVDFINKYSADYTNLLNTIWNIREPVRGGELIQEEPPKPVKAKPKHLLSTSNKAPDYDSLNRTLKAIGNAGEKLVLEFELKRLISEGREDLAKFVRQQPDGEGYDILSFTKDGTEKYIEVKTTVSNDKNQPFPISSREVEFVLSHQKSAFIYRLYKLSLSEKTAKFFILTGEEFSSKDLLPITFRVLI</sequence>
<dbReference type="Proteomes" id="UP000474175">
    <property type="component" value="Unassembled WGS sequence"/>
</dbReference>
<evidence type="ECO:0000259" key="1">
    <source>
        <dbReference type="Pfam" id="PF13020"/>
    </source>
</evidence>
<keyword evidence="3" id="KW-1185">Reference proteome</keyword>
<comment type="caution">
    <text evidence="2">The sequence shown here is derived from an EMBL/GenBank/DDBJ whole genome shotgun (WGS) entry which is preliminary data.</text>
</comment>
<evidence type="ECO:0000313" key="2">
    <source>
        <dbReference type="EMBL" id="NDU94229.1"/>
    </source>
</evidence>
<dbReference type="AlphaFoldDB" id="A0A6L9LBM4"/>
<accession>A0A6L9LBM4</accession>
<dbReference type="Pfam" id="PF13020">
    <property type="entry name" value="NOV_C"/>
    <property type="match status" value="1"/>
</dbReference>
<evidence type="ECO:0000313" key="3">
    <source>
        <dbReference type="Proteomes" id="UP000474175"/>
    </source>
</evidence>
<dbReference type="EMBL" id="JAAFZH010000001">
    <property type="protein sequence ID" value="NDU94229.1"/>
    <property type="molecule type" value="Genomic_DNA"/>
</dbReference>
<protein>
    <submittedName>
        <fullName evidence="2">DUF3883 domain-containing protein</fullName>
    </submittedName>
</protein>
<feature type="domain" description="Protein NO VEIN C-terminal" evidence="1">
    <location>
        <begin position="231"/>
        <end position="322"/>
    </location>
</feature>
<dbReference type="InterPro" id="IPR024975">
    <property type="entry name" value="NOV_C"/>
</dbReference>